<sequence>MSANKTNISQIRKYLNGELDARAMHELERQALDDPFLADALEGYALKGDQQHNLADLQKRLRRRTAPTRKRLTLWPSLTIAASVLLFVAVGGWWLVNSHSSRVNELPSADHAIAKAKPVMPAVKVPEPKPDSAVLSPASPNNLVVAQNRKGSIPPKSFGNRYAPPAADATAAEPQAESMSAKPQQVQADEAVANSPKLAQQLVSDKAAGVNGLPGSSPDIRIRGVGSIAGKEPLYVVDGKVFGGKISNIKPADIQSISILKDASSTAIYGSRGANGVVLVTTKRGSMARLKSDSALSENMLASVPIYGYQAQERKEATSSVASVKPAEIQQSLQGSVAGVIVSKGKKVKASDTLKTITGRVLDKNGTPLPGVSILTADKSKIVQTDVNGKFKIDAFNKEELLVSYIGYESKRLKVKGKDSLNVSLNPSSASLNEVVVVGYGAANNEREAEAARPQKGWSAFNQYIKDNTKPVNGKTGVVRLSFVVNADGSLANFKILKSLSAEADKAAIELVQAGPVWLPNTNRQPETVSLRIRFKN</sequence>
<dbReference type="InterPro" id="IPR012910">
    <property type="entry name" value="Plug_dom"/>
</dbReference>
<feature type="transmembrane region" description="Helical" evidence="12">
    <location>
        <begin position="72"/>
        <end position="96"/>
    </location>
</feature>
<proteinExistence type="inferred from homology"/>
<evidence type="ECO:0000256" key="1">
    <source>
        <dbReference type="ARBA" id="ARBA00004383"/>
    </source>
</evidence>
<dbReference type="PANTHER" id="PTHR33446:SF2">
    <property type="entry name" value="PROTEIN TONB"/>
    <property type="match status" value="1"/>
</dbReference>
<evidence type="ECO:0008006" key="17">
    <source>
        <dbReference type="Google" id="ProtNLM"/>
    </source>
</evidence>
<feature type="region of interest" description="Disordered" evidence="11">
    <location>
        <begin position="148"/>
        <end position="193"/>
    </location>
</feature>
<dbReference type="GO" id="GO:0031992">
    <property type="term" value="F:energy transducer activity"/>
    <property type="evidence" value="ECO:0007669"/>
    <property type="project" value="TreeGrafter"/>
</dbReference>
<dbReference type="EMBL" id="BMDO01000014">
    <property type="protein sequence ID" value="GGI52541.1"/>
    <property type="molecule type" value="Genomic_DNA"/>
</dbReference>
<dbReference type="Pfam" id="PF07715">
    <property type="entry name" value="Plug"/>
    <property type="match status" value="1"/>
</dbReference>
<keyword evidence="5" id="KW-0997">Cell inner membrane</keyword>
<comment type="subcellular location">
    <subcellularLocation>
        <location evidence="1">Cell inner membrane</location>
        <topology evidence="1">Single-pass membrane protein</topology>
        <orientation evidence="1">Periplasmic side</orientation>
    </subcellularLocation>
    <subcellularLocation>
        <location evidence="10">Cell outer membrane</location>
        <topology evidence="10">Multi-pass membrane protein</topology>
    </subcellularLocation>
</comment>
<evidence type="ECO:0000256" key="8">
    <source>
        <dbReference type="ARBA" id="ARBA00022989"/>
    </source>
</evidence>
<feature type="compositionally biased region" description="Polar residues" evidence="11">
    <location>
        <begin position="177"/>
        <end position="187"/>
    </location>
</feature>
<dbReference type="GO" id="GO:0009279">
    <property type="term" value="C:cell outer membrane"/>
    <property type="evidence" value="ECO:0007669"/>
    <property type="project" value="UniProtKB-SubCell"/>
</dbReference>
<feature type="domain" description="TonB-dependent receptor plug" evidence="14">
    <location>
        <begin position="184"/>
        <end position="277"/>
    </location>
</feature>
<reference evidence="15" key="2">
    <citation type="submission" date="2020-09" db="EMBL/GenBank/DDBJ databases">
        <authorList>
            <person name="Sun Q."/>
            <person name="Sedlacek I."/>
        </authorList>
    </citation>
    <scope>NUCLEOTIDE SEQUENCE</scope>
    <source>
        <strain evidence="15">CCM 8711</strain>
    </source>
</reference>
<evidence type="ECO:0000256" key="9">
    <source>
        <dbReference type="ARBA" id="ARBA00023136"/>
    </source>
</evidence>
<accession>A0A917JEC2</accession>
<evidence type="ECO:0000256" key="3">
    <source>
        <dbReference type="ARBA" id="ARBA00022448"/>
    </source>
</evidence>
<evidence type="ECO:0000256" key="4">
    <source>
        <dbReference type="ARBA" id="ARBA00022475"/>
    </source>
</evidence>
<keyword evidence="7" id="KW-0653">Protein transport</keyword>
<evidence type="ECO:0000256" key="6">
    <source>
        <dbReference type="ARBA" id="ARBA00022692"/>
    </source>
</evidence>
<evidence type="ECO:0000313" key="16">
    <source>
        <dbReference type="Proteomes" id="UP000662074"/>
    </source>
</evidence>
<dbReference type="Gene3D" id="2.60.40.1120">
    <property type="entry name" value="Carboxypeptidase-like, regulatory domain"/>
    <property type="match status" value="1"/>
</dbReference>
<organism evidence="15 16">
    <name type="scientific">Mucilaginibacter galii</name>
    <dbReference type="NCBI Taxonomy" id="2005073"/>
    <lineage>
        <taxon>Bacteria</taxon>
        <taxon>Pseudomonadati</taxon>
        <taxon>Bacteroidota</taxon>
        <taxon>Sphingobacteriia</taxon>
        <taxon>Sphingobacteriales</taxon>
        <taxon>Sphingobacteriaceae</taxon>
        <taxon>Mucilaginibacter</taxon>
    </lineage>
</organism>
<dbReference type="PANTHER" id="PTHR33446">
    <property type="entry name" value="PROTEIN TONB-RELATED"/>
    <property type="match status" value="1"/>
</dbReference>
<dbReference type="InterPro" id="IPR023997">
    <property type="entry name" value="TonB-dep_OMP_SusC/RagA_CS"/>
</dbReference>
<dbReference type="InterPro" id="IPR051045">
    <property type="entry name" value="TonB-dependent_transducer"/>
</dbReference>
<dbReference type="NCBIfam" id="TIGR04057">
    <property type="entry name" value="SusC_RagA_signa"/>
    <property type="match status" value="1"/>
</dbReference>
<dbReference type="InterPro" id="IPR006260">
    <property type="entry name" value="TonB/TolA_C"/>
</dbReference>
<dbReference type="RefSeq" id="WP_188418653.1">
    <property type="nucleotide sequence ID" value="NZ_BMDO01000014.1"/>
</dbReference>
<dbReference type="Gene3D" id="2.170.130.10">
    <property type="entry name" value="TonB-dependent receptor, plug domain"/>
    <property type="match status" value="1"/>
</dbReference>
<comment type="caution">
    <text evidence="15">The sequence shown here is derived from an EMBL/GenBank/DDBJ whole genome shotgun (WGS) entry which is preliminary data.</text>
</comment>
<dbReference type="GO" id="GO:0015031">
    <property type="term" value="P:protein transport"/>
    <property type="evidence" value="ECO:0007669"/>
    <property type="project" value="UniProtKB-KW"/>
</dbReference>
<dbReference type="InterPro" id="IPR039426">
    <property type="entry name" value="TonB-dep_rcpt-like"/>
</dbReference>
<feature type="domain" description="TonB C-terminal" evidence="13">
    <location>
        <begin position="473"/>
        <end position="536"/>
    </location>
</feature>
<dbReference type="InterPro" id="IPR008969">
    <property type="entry name" value="CarboxyPept-like_regulatory"/>
</dbReference>
<evidence type="ECO:0000256" key="2">
    <source>
        <dbReference type="ARBA" id="ARBA00006555"/>
    </source>
</evidence>
<dbReference type="PROSITE" id="PS52016">
    <property type="entry name" value="TONB_DEPENDENT_REC_3"/>
    <property type="match status" value="1"/>
</dbReference>
<evidence type="ECO:0000256" key="11">
    <source>
        <dbReference type="SAM" id="MobiDB-lite"/>
    </source>
</evidence>
<feature type="compositionally biased region" description="Low complexity" evidence="11">
    <location>
        <begin position="163"/>
        <end position="176"/>
    </location>
</feature>
<dbReference type="SUPFAM" id="SSF56935">
    <property type="entry name" value="Porins"/>
    <property type="match status" value="1"/>
</dbReference>
<keyword evidence="10" id="KW-0998">Cell outer membrane</keyword>
<dbReference type="Pfam" id="PF13715">
    <property type="entry name" value="CarbopepD_reg_2"/>
    <property type="match status" value="1"/>
</dbReference>
<keyword evidence="6 10" id="KW-0812">Transmembrane</keyword>
<dbReference type="Pfam" id="PF03544">
    <property type="entry name" value="TonB_C"/>
    <property type="match status" value="1"/>
</dbReference>
<dbReference type="Gene3D" id="3.30.1150.10">
    <property type="match status" value="1"/>
</dbReference>
<evidence type="ECO:0000256" key="10">
    <source>
        <dbReference type="PROSITE-ProRule" id="PRU01360"/>
    </source>
</evidence>
<dbReference type="SUPFAM" id="SSF74653">
    <property type="entry name" value="TolA/TonB C-terminal domain"/>
    <property type="match status" value="1"/>
</dbReference>
<dbReference type="NCBIfam" id="TIGR01352">
    <property type="entry name" value="tonB_Cterm"/>
    <property type="match status" value="1"/>
</dbReference>
<keyword evidence="16" id="KW-1185">Reference proteome</keyword>
<name>A0A917JEC2_9SPHI</name>
<evidence type="ECO:0000259" key="13">
    <source>
        <dbReference type="Pfam" id="PF03544"/>
    </source>
</evidence>
<dbReference type="InterPro" id="IPR037066">
    <property type="entry name" value="Plug_dom_sf"/>
</dbReference>
<keyword evidence="9 10" id="KW-0472">Membrane</keyword>
<dbReference type="AlphaFoldDB" id="A0A917JEC2"/>
<evidence type="ECO:0000259" key="14">
    <source>
        <dbReference type="Pfam" id="PF07715"/>
    </source>
</evidence>
<keyword evidence="8 12" id="KW-1133">Transmembrane helix</keyword>
<dbReference type="GO" id="GO:0055085">
    <property type="term" value="P:transmembrane transport"/>
    <property type="evidence" value="ECO:0007669"/>
    <property type="project" value="InterPro"/>
</dbReference>
<keyword evidence="10" id="KW-1134">Transmembrane beta strand</keyword>
<reference evidence="15" key="1">
    <citation type="journal article" date="2014" name="Int. J. Syst. Evol. Microbiol.">
        <title>Complete genome sequence of Corynebacterium casei LMG S-19264T (=DSM 44701T), isolated from a smear-ripened cheese.</title>
        <authorList>
            <consortium name="US DOE Joint Genome Institute (JGI-PGF)"/>
            <person name="Walter F."/>
            <person name="Albersmeier A."/>
            <person name="Kalinowski J."/>
            <person name="Ruckert C."/>
        </authorList>
    </citation>
    <scope>NUCLEOTIDE SEQUENCE</scope>
    <source>
        <strain evidence="15">CCM 8711</strain>
    </source>
</reference>
<evidence type="ECO:0000256" key="12">
    <source>
        <dbReference type="SAM" id="Phobius"/>
    </source>
</evidence>
<evidence type="ECO:0000256" key="7">
    <source>
        <dbReference type="ARBA" id="ARBA00022927"/>
    </source>
</evidence>
<comment type="similarity">
    <text evidence="10">Belongs to the TonB-dependent receptor family.</text>
</comment>
<comment type="similarity">
    <text evidence="2">Belongs to the TonB family.</text>
</comment>
<evidence type="ECO:0000313" key="15">
    <source>
        <dbReference type="EMBL" id="GGI52541.1"/>
    </source>
</evidence>
<dbReference type="Proteomes" id="UP000662074">
    <property type="component" value="Unassembled WGS sequence"/>
</dbReference>
<gene>
    <name evidence="15" type="ORF">GCM10011425_37530</name>
</gene>
<dbReference type="GO" id="GO:0098797">
    <property type="term" value="C:plasma membrane protein complex"/>
    <property type="evidence" value="ECO:0007669"/>
    <property type="project" value="TreeGrafter"/>
</dbReference>
<dbReference type="InterPro" id="IPR037682">
    <property type="entry name" value="TonB_C"/>
</dbReference>
<keyword evidence="3 10" id="KW-0813">Transport</keyword>
<keyword evidence="4" id="KW-1003">Cell membrane</keyword>
<evidence type="ECO:0000256" key="5">
    <source>
        <dbReference type="ARBA" id="ARBA00022519"/>
    </source>
</evidence>
<dbReference type="SUPFAM" id="SSF49464">
    <property type="entry name" value="Carboxypeptidase regulatory domain-like"/>
    <property type="match status" value="1"/>
</dbReference>
<protein>
    <recommendedName>
        <fullName evidence="17">TonB family protein</fullName>
    </recommendedName>
</protein>